<evidence type="ECO:0000256" key="1">
    <source>
        <dbReference type="SAM" id="MobiDB-lite"/>
    </source>
</evidence>
<feature type="region of interest" description="Disordered" evidence="1">
    <location>
        <begin position="74"/>
        <end position="221"/>
    </location>
</feature>
<reference evidence="3 4" key="1">
    <citation type="submission" date="2017-06" db="EMBL/GenBank/DDBJ databases">
        <title>Genome sequencing of cyanobaciteial culture collection at National Institute for Environmental Studies (NIES).</title>
        <authorList>
            <person name="Hirose Y."/>
            <person name="Shimura Y."/>
            <person name="Fujisawa T."/>
            <person name="Nakamura Y."/>
            <person name="Kawachi M."/>
        </authorList>
    </citation>
    <scope>NUCLEOTIDE SEQUENCE [LARGE SCALE GENOMIC DNA]</scope>
    <source>
        <strain evidence="3 4">NIES-23</strain>
    </source>
</reference>
<evidence type="ECO:0000313" key="4">
    <source>
        <dbReference type="Proteomes" id="UP000217507"/>
    </source>
</evidence>
<feature type="compositionally biased region" description="Acidic residues" evidence="1">
    <location>
        <begin position="116"/>
        <end position="131"/>
    </location>
</feature>
<accession>A0A1Z4KTD8</accession>
<dbReference type="AlphaFoldDB" id="A0A1Z4KTD8"/>
<dbReference type="Proteomes" id="UP000217507">
    <property type="component" value="Chromosome"/>
</dbReference>
<dbReference type="EMBL" id="AP018216">
    <property type="protein sequence ID" value="BAY72218.1"/>
    <property type="molecule type" value="Genomic_DNA"/>
</dbReference>
<keyword evidence="2" id="KW-0812">Transmembrane</keyword>
<gene>
    <name evidence="3" type="ORF">NIES23_50420</name>
</gene>
<keyword evidence="2" id="KW-0472">Membrane</keyword>
<feature type="transmembrane region" description="Helical" evidence="2">
    <location>
        <begin position="45"/>
        <end position="66"/>
    </location>
</feature>
<protein>
    <recommendedName>
        <fullName evidence="5">Lipopolysaccharide assembly protein A domain-containing protein</fullName>
    </recommendedName>
</protein>
<feature type="compositionally biased region" description="Acidic residues" evidence="1">
    <location>
        <begin position="209"/>
        <end position="221"/>
    </location>
</feature>
<proteinExistence type="predicted"/>
<keyword evidence="2" id="KW-1133">Transmembrane helix</keyword>
<feature type="compositionally biased region" description="Low complexity" evidence="1">
    <location>
        <begin position="162"/>
        <end position="174"/>
    </location>
</feature>
<evidence type="ECO:0008006" key="5">
    <source>
        <dbReference type="Google" id="ProtNLM"/>
    </source>
</evidence>
<name>A0A1Z4KTD8_ANAVA</name>
<feature type="compositionally biased region" description="Polar residues" evidence="1">
    <location>
        <begin position="137"/>
        <end position="155"/>
    </location>
</feature>
<sequence length="221" mass="24568">MAVIRLTLLVTVLGGLTLLLVQNWSPVLPLVFLGMRSQPLPLALWILFSTAAGAGTSLLITSLFKLSNYFRGQPRQVTPKSTTTSNRSTANRKEEFTPPPSNQAPPNKTNYAARDEFDDWESNGADDDWDFEEKPGNTPTNNSQAESFPDSSTYERPQKPKSGSQSGSTYSYSYREPKNTAAGKSESVYDADYRVIIPPYQPPNKEVANDDEEDWGFDDDE</sequence>
<evidence type="ECO:0000313" key="3">
    <source>
        <dbReference type="EMBL" id="BAY72218.1"/>
    </source>
</evidence>
<organism evidence="3 4">
    <name type="scientific">Trichormus variabilis NIES-23</name>
    <dbReference type="NCBI Taxonomy" id="1973479"/>
    <lineage>
        <taxon>Bacteria</taxon>
        <taxon>Bacillati</taxon>
        <taxon>Cyanobacteriota</taxon>
        <taxon>Cyanophyceae</taxon>
        <taxon>Nostocales</taxon>
        <taxon>Nostocaceae</taxon>
        <taxon>Trichormus</taxon>
    </lineage>
</organism>
<evidence type="ECO:0000256" key="2">
    <source>
        <dbReference type="SAM" id="Phobius"/>
    </source>
</evidence>